<evidence type="ECO:0000313" key="1">
    <source>
        <dbReference type="EMBL" id="CAF4096254.1"/>
    </source>
</evidence>
<protein>
    <submittedName>
        <fullName evidence="1">Uncharacterized protein</fullName>
    </submittedName>
</protein>
<proteinExistence type="predicted"/>
<evidence type="ECO:0000313" key="2">
    <source>
        <dbReference type="Proteomes" id="UP000663844"/>
    </source>
</evidence>
<dbReference type="EMBL" id="CAJOAZ010005335">
    <property type="protein sequence ID" value="CAF4096254.1"/>
    <property type="molecule type" value="Genomic_DNA"/>
</dbReference>
<gene>
    <name evidence="1" type="ORF">OXD698_LOCUS35178</name>
</gene>
<dbReference type="AlphaFoldDB" id="A0A819UJ10"/>
<dbReference type="Proteomes" id="UP000663844">
    <property type="component" value="Unassembled WGS sequence"/>
</dbReference>
<accession>A0A819UJ10</accession>
<name>A0A819UJ10_9BILA</name>
<reference evidence="1" key="1">
    <citation type="submission" date="2021-02" db="EMBL/GenBank/DDBJ databases">
        <authorList>
            <person name="Nowell W R."/>
        </authorList>
    </citation>
    <scope>NUCLEOTIDE SEQUENCE</scope>
</reference>
<sequence length="30" mass="3083">MATPASTLPVSFTNDDVKANVCSKAQSSVN</sequence>
<comment type="caution">
    <text evidence="1">The sequence shown here is derived from an EMBL/GenBank/DDBJ whole genome shotgun (WGS) entry which is preliminary data.</text>
</comment>
<organism evidence="1 2">
    <name type="scientific">Adineta steineri</name>
    <dbReference type="NCBI Taxonomy" id="433720"/>
    <lineage>
        <taxon>Eukaryota</taxon>
        <taxon>Metazoa</taxon>
        <taxon>Spiralia</taxon>
        <taxon>Gnathifera</taxon>
        <taxon>Rotifera</taxon>
        <taxon>Eurotatoria</taxon>
        <taxon>Bdelloidea</taxon>
        <taxon>Adinetida</taxon>
        <taxon>Adinetidae</taxon>
        <taxon>Adineta</taxon>
    </lineage>
</organism>
<feature type="non-terminal residue" evidence="1">
    <location>
        <position position="30"/>
    </location>
</feature>